<gene>
    <name evidence="2" type="ORF">E3O65_05200</name>
</gene>
<evidence type="ECO:0000313" key="2">
    <source>
        <dbReference type="EMBL" id="TFC99852.1"/>
    </source>
</evidence>
<comment type="caution">
    <text evidence="2">The sequence shown here is derived from an EMBL/GenBank/DDBJ whole genome shotgun (WGS) entry which is preliminary data.</text>
</comment>
<keyword evidence="2" id="KW-0378">Hydrolase</keyword>
<name>A0ABY2J652_9MICO</name>
<sequence length="278" mass="28171">MVGSGGSAGSGGSGGFGGSGGSAGFAGSADSTSAGGVLFARRLDGVRIAYGFVPGDRPVLLVHGFASTAQVTWAGTGWVRAVQDAGRGVITPDLRGHGRSDKPHRVDDYLPRQLAADLVVVLDALGLEQVDVIAYSMGARVAAALARLAPDRVHHLVLGGAGPDELFETWHPDAVRRFVTDGTVSADPSIAAVLGAAITAGADREALVACVGGVAGSSLDVPAEIPVLYVAGGADSIPAGVAEVARARGSEYLELAGRDHVNTLTSREFKRAALHFLD</sequence>
<feature type="domain" description="AB hydrolase-1" evidence="1">
    <location>
        <begin position="58"/>
        <end position="170"/>
    </location>
</feature>
<protein>
    <submittedName>
        <fullName evidence="2">Alpha/beta fold hydrolase</fullName>
    </submittedName>
</protein>
<keyword evidence="3" id="KW-1185">Reference proteome</keyword>
<proteinExistence type="predicted"/>
<dbReference type="PANTHER" id="PTHR43433">
    <property type="entry name" value="HYDROLASE, ALPHA/BETA FOLD FAMILY PROTEIN"/>
    <property type="match status" value="1"/>
</dbReference>
<reference evidence="2 3" key="1">
    <citation type="submission" date="2019-03" db="EMBL/GenBank/DDBJ databases">
        <title>Genomics of glacier-inhabiting Cryobacterium strains.</title>
        <authorList>
            <person name="Liu Q."/>
            <person name="Xin Y.-H."/>
        </authorList>
    </citation>
    <scope>NUCLEOTIDE SEQUENCE [LARGE SCALE GENOMIC DNA]</scope>
    <source>
        <strain evidence="2 3">TMT4-23</strain>
    </source>
</reference>
<evidence type="ECO:0000259" key="1">
    <source>
        <dbReference type="Pfam" id="PF00561"/>
    </source>
</evidence>
<evidence type="ECO:0000313" key="3">
    <source>
        <dbReference type="Proteomes" id="UP000298355"/>
    </source>
</evidence>
<organism evidence="2 3">
    <name type="scientific">Cryobacterium breve</name>
    <dbReference type="NCBI Taxonomy" id="1259258"/>
    <lineage>
        <taxon>Bacteria</taxon>
        <taxon>Bacillati</taxon>
        <taxon>Actinomycetota</taxon>
        <taxon>Actinomycetes</taxon>
        <taxon>Micrococcales</taxon>
        <taxon>Microbacteriaceae</taxon>
        <taxon>Cryobacterium</taxon>
    </lineage>
</organism>
<dbReference type="EMBL" id="SOGJ01000012">
    <property type="protein sequence ID" value="TFC99852.1"/>
    <property type="molecule type" value="Genomic_DNA"/>
</dbReference>
<dbReference type="InterPro" id="IPR029058">
    <property type="entry name" value="AB_hydrolase_fold"/>
</dbReference>
<dbReference type="PANTHER" id="PTHR43433:SF4">
    <property type="entry name" value="NON-HEME CHLOROPEROXIDASE-RELATED"/>
    <property type="match status" value="1"/>
</dbReference>
<accession>A0ABY2J652</accession>
<dbReference type="InterPro" id="IPR000073">
    <property type="entry name" value="AB_hydrolase_1"/>
</dbReference>
<dbReference type="Gene3D" id="3.40.50.1820">
    <property type="entry name" value="alpha/beta hydrolase"/>
    <property type="match status" value="1"/>
</dbReference>
<dbReference type="InterPro" id="IPR050471">
    <property type="entry name" value="AB_hydrolase"/>
</dbReference>
<dbReference type="SUPFAM" id="SSF53474">
    <property type="entry name" value="alpha/beta-Hydrolases"/>
    <property type="match status" value="1"/>
</dbReference>
<dbReference type="Pfam" id="PF00561">
    <property type="entry name" value="Abhydrolase_1"/>
    <property type="match status" value="1"/>
</dbReference>
<dbReference type="Proteomes" id="UP000298355">
    <property type="component" value="Unassembled WGS sequence"/>
</dbReference>
<dbReference type="GO" id="GO:0016787">
    <property type="term" value="F:hydrolase activity"/>
    <property type="evidence" value="ECO:0007669"/>
    <property type="project" value="UniProtKB-KW"/>
</dbReference>
<dbReference type="PRINTS" id="PR00111">
    <property type="entry name" value="ABHYDROLASE"/>
</dbReference>